<feature type="coiled-coil region" evidence="1">
    <location>
        <begin position="2975"/>
        <end position="3044"/>
    </location>
</feature>
<feature type="compositionally biased region" description="Low complexity" evidence="2">
    <location>
        <begin position="3619"/>
        <end position="3631"/>
    </location>
</feature>
<dbReference type="Pfam" id="PF08393">
    <property type="entry name" value="DHC_N2"/>
    <property type="match status" value="1"/>
</dbReference>
<dbReference type="Gene3D" id="1.20.920.20">
    <property type="match status" value="1"/>
</dbReference>
<dbReference type="Pfam" id="PF12774">
    <property type="entry name" value="AAA_6"/>
    <property type="match status" value="2"/>
</dbReference>
<sequence length="3677" mass="406375">MPPVEGTWAWSVRQRLATQLQETGRPEPRQVEALVAELVAVFAAVLQQSSRRAWLRLMEALRLLAPFRQLLAARRAELLPYLEGLCYQYRSSQALVSDLDVLGALGRAFPEDRSQLWAPPPRAAACPREPDSPAKVLPSGSGPVFAGLPCPFTPDWVLEDASGLVRPDPVSLQELQRCLGAVGSAISEGEAPWASCLGLMSLSLATDLPVEYPSSPSHTLHGRPSSELCPTAPRAVPVPVREKAAPAASQRPAMTGLQVVEVFVRNRQAWHMHFLYLNVAPSRHFRPYDLVVVPKRLANPEHYVFSSFGVLHVHPEEGSEALTLGAWHREAVLWQLMQHIPFFRLFLVRKAFVRWYCNTNHLQRLKHQEMLRCQLLQAVPHFGAALLQISRLLQELRTVHWLPHTTTRCCNFPELQQGLAQENSSAQDLLSRFLTFCSSILELVREDTYKMVHGLQTQVQGQKLYVTKESLYQQRVESEGLRRRLQEAESWLQKLGFLALLVNFLICQSLVSIVQEEVTTFVSHTMQELEACLLGSLDAVVESVLLVTRINSEAPRTPKQPHEAVPEDGRDPACLCAVPGKEAASSAGQAFSELLQRLPLERLSGEEPQLVYHLDLKMIGGLEVVGHRLRGQYPLLSREQLEKDLRSDCVVQKARAKQQALLAAALSETQHLCREYSWLAEIYRFAHSWGASRLEDMKGWPCEEYVNRITKLRVWMSRVKQVPRSVVTTNRLLFVDCTGIHQDILPLLASINEDILSLLLKETTQRSELLIAEMSAVLQLYMNISSDIFTIAKCSQKLEHYQGQLAELQESVEYVRALNEVIQQCFRPLSSSEETLENSLLDTWDAFVYQQREVSDFIVSRRLSIIAELSSSLQKATRELQEILATVTVGRFRDPFQNPRAMEEELHKLLQHFQATVVRVAELCRSQRILTGECMDVSFVTGNQGIIEVHVRIWQLLRIVSEQVTEWKCLAFFKFNAALAIEKTEEWLSEAFRIEESLPAAHPVLQSCIRAIKNLQKYLPLLRKLGSHFVKVGCWKEIFAAMGAKCPLNMQFTLGQLLALPLLEHSETILRIYACEKGRYRSRDTLNRLQRFWSEKQFRLVNFILNVPYQPPGERFRRPASSRQRPAKREYISKDSGTYVLSDTAELKATVEQSLLTLQNMILSPYSSELREEAVSWTSTLRTFESLLEAWVTLQQKWVFLNMVLYEMDISLPSAELESRFQRVDAHLRELMQVTCQDPLVLSSVRPGLGSCRESCFAGGPLQAALAEASGELQGIIGALAYVLEATRMGFPRLFFLSNEELVAMVATATEPADASAWSQRCFPGVRQLQLTVPSAAQTLSAFSAQAPELQVAGLVGDHGERLRLCGAVPLTPKATQWLCALEQRMKETLFHRLQDCLAQRLALRPQLDVAFEKPPGPTDLPLHLLAEHWASLGAAFPVQCVLLAEEALWRADLEEALVEPGGGGPLGLERKLGLKLEALTHYLRNYRSVHAWQPDCDALGVLLGGLLVVTIRQRDVLSRLREQKVSSPRAFAWARHFKYRVALKAEKAKAARVSPGRWVGSPPGCWAEVLDSCFPYDYEYLGPSAHLLGSPGLDRTFLGLLLALEDFRCGGLLGLQGVGKSHTAQGLAQALGRQLVTLHCSALLPIRCLSRYLCGAVHAGAWLLLESAERLEPAVLSAFSQRLADLRRLCLNIREGRGGATSPTSQRSADSDSDGEGQPAVALPELGTDEAEPYHPRVVGHILFGGRLLRVRETYGCVATLGRLPEPLRLVLRPLVILPPDLAKLAEVSLLAAGFREARRLAEKLSAFLCLEGELGPGPPASRTALLREVVGRAIDILFSPGPRGDPLLSKARPSPRTTFFLGLEEEPAVVKALCLSPLLRGPECPRLRHVWDLLRGIFPSAALQLPEPLAPPRLQSALVAQLHENKLHADSQLLDTASQLFQALGGAGSVLLLGPPGSGKTTTWQVLAKALSRLAANEAAALVLKAGAHGTAGTPSSIVPVSAVCVWPNSLSVPEFLGSLEEGTWQDGVLTRLLQRAAASALAGGAGGVQQWVVLDGTASAAWLEPVSSLLGPRPSLSLPSGQKLQPPGNLKVLFEMSDASGMPPSVCAHCAVLHCSGSGLWQGVLASALGPVGRTYSLTQQSLAMLQELAEDVFPPTLAFLQQQHCSSVLAPHASPRSPGGQGVQETTAFARILHALLEQYLRREKIRSAPAQELKVSRSIALGTSPSSVASRLDESVPRHHHMVAQSFFAFAYLWGFGGHLHPRHWPLFEQFARRALLSSRYSIQLPSAASAFDLCPLPEDGSLQPFDGRYLSCRVKNIPATFCVLPQYERVLYVLDLLLGTSQPVLLIGEPGCGKTSFAETLVQPNHLWQRLRVSFGLRAAHLRELLQRKAPRDKGPSPFGKPAWAAARKGRCLFLVEDLHMAPLDPGRGTSPVVESLRQALSHHQFYHAETLELQHCPAAGFNCFGTLSALVLGAPPLCPRFGRLFSVVVLPPLAREALLGMHTPAALAWLERFPLLTRHNDLAAALVKATLDAYEAVRSQFPPSPACCLLPFSLHSLRRVFKGLFLLRPRPGIHLSCPLEEQGVKAVYSRRSSAGSRVAVGPSYTVVLTVRLIVRLWLHEALRTFGDPLRGERRQAACGQLLLEIATANFCARRPFLRIIPSLGTQSSHHPSRSHISFYPSSAWGSISKGKRRMSSKKETSGPLLPAHMLMPPGDLPGDIVFSKELGPERHGPGARNPYQERLWRALETQLAPLLPPGSLLPPALLRHVVHLCRLLCVPEQHGALVAFRRSTGRRALVALAARATGSLLMELPPEADEGPTLALLRLASWEAGVQGRRVLLLVPPGLSPGPLHLGLGLMGGGTCPGLYGPEDTAPIVQALLQENLPSSLQTHHNLVPCVAKAAALIHTSATTYATYLAPRLPLVTPRNFLDLLDIFAWLLDHLREQNCKRMDQMKLALHKMGEVSEKQQAHSRDVHALQEKLDKIKQELVESQQEVERQQRVLKQQEKECQLYEARIDALTKERDELEKAKDRQMNKDYREALAGLRAQDIEELRSYRQPPEQVVWVTDTLCKMFEQEPGWENAKQMLGQEDFYQELVFYPKDTISVGLFEALGKVVSKNDFRVASVKSASQAAAALWQWICAIYFYHRALRSWQPSMERLERCDAQINSEKMNLGHSRLRSEQLRDATRARIKELKETQQNQQKLLHQLTQSLQAREEASTVENSVAEHMANWTVATQVLENQHSTVAGDALLCAAALVYLGPFPPARREELLRKWQAVCGGAQVSPGPDDVSQLLQKELSCPGSASCGPPLLPVQQPFSPATLLSTARQQRAWDRTHKPKDPESRLTAMLLHSEAHRQAHRWPLLVDPDKQATVWLLVAATLEDEESQALINAELVPEMVELGDYEAMPEDNLEVLSLTDPDLEQNLLTAASVGTPVLLTDFEKNIPWCPALQQLMQKETLLPPGAKTPPPEQMSVSPSFQLYLCTRLPLEALATDSCADCSNFTKQAGKNRAGRLKSHLLEASLRPVMSRSSSSRASLPPPTSRGDSAKSAASSASGPPKHKPDKRSKGLLALPPDAPKLKKSHKSKDQSVPMPVVVLKSTPVSMQPLDTQAATPAATLPSSTPPPQQSPSHTGGARSVLIAIHTQLSAIGFPRVRSCSPGQTLTTR</sequence>
<dbReference type="Pfam" id="PF12775">
    <property type="entry name" value="AAA_7"/>
    <property type="match status" value="1"/>
</dbReference>
<evidence type="ECO:0000256" key="1">
    <source>
        <dbReference type="SAM" id="Coils"/>
    </source>
</evidence>
<evidence type="ECO:0000313" key="8">
    <source>
        <dbReference type="RefSeq" id="XP_015280495.1"/>
    </source>
</evidence>
<dbReference type="Gene3D" id="1.20.140.100">
    <property type="entry name" value="Dynein heavy chain, N-terminal domain 2"/>
    <property type="match status" value="1"/>
</dbReference>
<dbReference type="RefSeq" id="XP_015280495.1">
    <property type="nucleotide sequence ID" value="XM_015425009.1"/>
</dbReference>
<feature type="domain" description="Dynein heavy chain hydrolytic ATP-binding dynein motor region" evidence="4">
    <location>
        <begin position="1764"/>
        <end position="1810"/>
    </location>
</feature>
<dbReference type="Proteomes" id="UP000694871">
    <property type="component" value="Unplaced"/>
</dbReference>
<reference evidence="8" key="1">
    <citation type="submission" date="2025-08" db="UniProtKB">
        <authorList>
            <consortium name="RefSeq"/>
        </authorList>
    </citation>
    <scope>IDENTIFICATION</scope>
</reference>
<evidence type="ECO:0000259" key="3">
    <source>
        <dbReference type="Pfam" id="PF08393"/>
    </source>
</evidence>
<feature type="region of interest" description="Disordered" evidence="2">
    <location>
        <begin position="3534"/>
        <end position="3603"/>
    </location>
</feature>
<evidence type="ECO:0000259" key="4">
    <source>
        <dbReference type="Pfam" id="PF12774"/>
    </source>
</evidence>
<dbReference type="SUPFAM" id="SSF52540">
    <property type="entry name" value="P-loop containing nucleoside triphosphate hydrolases"/>
    <property type="match status" value="3"/>
</dbReference>
<dbReference type="InterPro" id="IPR042222">
    <property type="entry name" value="Dynein_2_N"/>
</dbReference>
<name>A0ABM1L3F8_GEKJA</name>
<dbReference type="PANTHER" id="PTHR10676">
    <property type="entry name" value="DYNEIN HEAVY CHAIN FAMILY PROTEIN"/>
    <property type="match status" value="1"/>
</dbReference>
<evidence type="ECO:0000313" key="7">
    <source>
        <dbReference type="Proteomes" id="UP000694871"/>
    </source>
</evidence>
<feature type="region of interest" description="Disordered" evidence="2">
    <location>
        <begin position="1698"/>
        <end position="1722"/>
    </location>
</feature>
<dbReference type="InterPro" id="IPR042228">
    <property type="entry name" value="Dynein_linker_3"/>
</dbReference>
<feature type="domain" description="Dynein heavy chain linker" evidence="3">
    <location>
        <begin position="952"/>
        <end position="1397"/>
    </location>
</feature>
<dbReference type="Pfam" id="PF12777">
    <property type="entry name" value="MT"/>
    <property type="match status" value="1"/>
</dbReference>
<feature type="domain" description="Dynein heavy chain coiled coil stalk" evidence="5">
    <location>
        <begin position="2979"/>
        <end position="3283"/>
    </location>
</feature>
<feature type="region of interest" description="Disordered" evidence="2">
    <location>
        <begin position="2696"/>
        <end position="2715"/>
    </location>
</feature>
<feature type="domain" description="Dynein heavy chain hydrolytic ATP-binding dynein motor region" evidence="4">
    <location>
        <begin position="1577"/>
        <end position="1687"/>
    </location>
</feature>
<dbReference type="Gene3D" id="3.20.180.20">
    <property type="entry name" value="Dynein heavy chain, N-terminal domain 2"/>
    <property type="match status" value="1"/>
</dbReference>
<evidence type="ECO:0000259" key="6">
    <source>
        <dbReference type="Pfam" id="PF12781"/>
    </source>
</evidence>
<keyword evidence="7" id="KW-1185">Reference proteome</keyword>
<dbReference type="InterPro" id="IPR013602">
    <property type="entry name" value="Dynein_heavy_linker"/>
</dbReference>
<dbReference type="InterPro" id="IPR035706">
    <property type="entry name" value="AAA_9"/>
</dbReference>
<keyword evidence="1" id="KW-0175">Coiled coil</keyword>
<proteinExistence type="predicted"/>
<dbReference type="Pfam" id="PF12781">
    <property type="entry name" value="AAA_9"/>
    <property type="match status" value="1"/>
</dbReference>
<gene>
    <name evidence="8" type="primary">DNHD1</name>
</gene>
<evidence type="ECO:0000256" key="2">
    <source>
        <dbReference type="SAM" id="MobiDB-lite"/>
    </source>
</evidence>
<dbReference type="InterPro" id="IPR024743">
    <property type="entry name" value="Dynein_HC_stalk"/>
</dbReference>
<feature type="region of interest" description="Disordered" evidence="2">
    <location>
        <begin position="3619"/>
        <end position="3644"/>
    </location>
</feature>
<dbReference type="Gene3D" id="3.40.50.300">
    <property type="entry name" value="P-loop containing nucleotide triphosphate hydrolases"/>
    <property type="match status" value="5"/>
</dbReference>
<protein>
    <submittedName>
        <fullName evidence="8">LOW QUALITY PROTEIN: dynein heavy chain domain-containing protein 1</fullName>
    </submittedName>
</protein>
<feature type="coiled-coil region" evidence="1">
    <location>
        <begin position="3193"/>
        <end position="3220"/>
    </location>
</feature>
<dbReference type="InterPro" id="IPR027417">
    <property type="entry name" value="P-loop_NTPase"/>
</dbReference>
<dbReference type="Gene3D" id="1.20.920.30">
    <property type="match status" value="1"/>
</dbReference>
<evidence type="ECO:0000259" key="5">
    <source>
        <dbReference type="Pfam" id="PF12777"/>
    </source>
</evidence>
<dbReference type="InterPro" id="IPR026983">
    <property type="entry name" value="DHC"/>
</dbReference>
<dbReference type="InterPro" id="IPR035699">
    <property type="entry name" value="AAA_6"/>
</dbReference>
<feature type="compositionally biased region" description="Low complexity" evidence="2">
    <location>
        <begin position="3534"/>
        <end position="3547"/>
    </location>
</feature>
<feature type="domain" description="Dynein heavy chain ATP-binding dynein motor region" evidence="6">
    <location>
        <begin position="3345"/>
        <end position="3510"/>
    </location>
</feature>
<dbReference type="Gene3D" id="1.20.58.1120">
    <property type="match status" value="1"/>
</dbReference>
<dbReference type="PANTHER" id="PTHR10676:SF359">
    <property type="entry name" value="DYNEIN HEAVY CHAIN DOMAIN-CONTAINING PROTEIN 1"/>
    <property type="match status" value="1"/>
</dbReference>
<organism evidence="7 8">
    <name type="scientific">Gekko japonicus</name>
    <name type="common">Schlegel's Japanese gecko</name>
    <dbReference type="NCBI Taxonomy" id="146911"/>
    <lineage>
        <taxon>Eukaryota</taxon>
        <taxon>Metazoa</taxon>
        <taxon>Chordata</taxon>
        <taxon>Craniata</taxon>
        <taxon>Vertebrata</taxon>
        <taxon>Euteleostomi</taxon>
        <taxon>Lepidosauria</taxon>
        <taxon>Squamata</taxon>
        <taxon>Bifurcata</taxon>
        <taxon>Gekkota</taxon>
        <taxon>Gekkonidae</taxon>
        <taxon>Gekkoninae</taxon>
        <taxon>Gekko</taxon>
    </lineage>
</organism>
<dbReference type="GeneID" id="107121990"/>
<accession>A0ABM1L3F8</accession>